<gene>
    <name evidence="2" type="ORF">IAA67_04130</name>
</gene>
<dbReference type="Proteomes" id="UP000886874">
    <property type="component" value="Unassembled WGS sequence"/>
</dbReference>
<feature type="transmembrane region" description="Helical" evidence="1">
    <location>
        <begin position="112"/>
        <end position="132"/>
    </location>
</feature>
<feature type="transmembrane region" description="Helical" evidence="1">
    <location>
        <begin position="144"/>
        <end position="167"/>
    </location>
</feature>
<dbReference type="Pfam" id="PF04854">
    <property type="entry name" value="DUF624"/>
    <property type="match status" value="1"/>
</dbReference>
<name>A0A9D1CNL6_9FIRM</name>
<comment type="caution">
    <text evidence="2">The sequence shown here is derived from an EMBL/GenBank/DDBJ whole genome shotgun (WGS) entry which is preliminary data.</text>
</comment>
<keyword evidence="1" id="KW-1133">Transmembrane helix</keyword>
<keyword evidence="1" id="KW-0812">Transmembrane</keyword>
<dbReference type="InterPro" id="IPR006938">
    <property type="entry name" value="DUF624"/>
</dbReference>
<evidence type="ECO:0000313" key="3">
    <source>
        <dbReference type="Proteomes" id="UP000886874"/>
    </source>
</evidence>
<accession>A0A9D1CNL6</accession>
<evidence type="ECO:0000313" key="2">
    <source>
        <dbReference type="EMBL" id="HIQ69502.1"/>
    </source>
</evidence>
<evidence type="ECO:0000256" key="1">
    <source>
        <dbReference type="SAM" id="Phobius"/>
    </source>
</evidence>
<dbReference type="EMBL" id="DVFN01000063">
    <property type="protein sequence ID" value="HIQ69502.1"/>
    <property type="molecule type" value="Genomic_DNA"/>
</dbReference>
<organism evidence="2 3">
    <name type="scientific">Candidatus Avoscillospira stercorigallinarum</name>
    <dbReference type="NCBI Taxonomy" id="2840708"/>
    <lineage>
        <taxon>Bacteria</taxon>
        <taxon>Bacillati</taxon>
        <taxon>Bacillota</taxon>
        <taxon>Clostridia</taxon>
        <taxon>Eubacteriales</taxon>
        <taxon>Oscillospiraceae</taxon>
        <taxon>Oscillospiraceae incertae sedis</taxon>
        <taxon>Candidatus Avoscillospira</taxon>
    </lineage>
</organism>
<reference evidence="2" key="1">
    <citation type="submission" date="2020-10" db="EMBL/GenBank/DDBJ databases">
        <authorList>
            <person name="Gilroy R."/>
        </authorList>
    </citation>
    <scope>NUCLEOTIDE SEQUENCE</scope>
    <source>
        <strain evidence="2">ChiSjej2B20-13462</strain>
    </source>
</reference>
<sequence length="216" mass="23671">MKRLFSPDHPMIRLLTLFCNFMILNAVFLVTCIPVLTAGAAISAGYETIFVLYRQKDPSVVRTYLAAFRSSFRDATLLFLPVALAGVFLAADLLVIYQVIGPAYRFLQYPVWLLVYLLASVAIYAFPLLGHYPARGKQLVKNAVLLSLANVPTAVFILVVHGAILWYALSSPLALAVTVTLGVFFGCGLVMGVCGFFLLRAFERAEIAASDRNGEN</sequence>
<keyword evidence="1" id="KW-0472">Membrane</keyword>
<proteinExistence type="predicted"/>
<feature type="transmembrane region" description="Helical" evidence="1">
    <location>
        <begin position="75"/>
        <end position="100"/>
    </location>
</feature>
<dbReference type="AlphaFoldDB" id="A0A9D1CNL6"/>
<reference evidence="2" key="2">
    <citation type="journal article" date="2021" name="PeerJ">
        <title>Extensive microbial diversity within the chicken gut microbiome revealed by metagenomics and culture.</title>
        <authorList>
            <person name="Gilroy R."/>
            <person name="Ravi A."/>
            <person name="Getino M."/>
            <person name="Pursley I."/>
            <person name="Horton D.L."/>
            <person name="Alikhan N.F."/>
            <person name="Baker D."/>
            <person name="Gharbi K."/>
            <person name="Hall N."/>
            <person name="Watson M."/>
            <person name="Adriaenssens E.M."/>
            <person name="Foster-Nyarko E."/>
            <person name="Jarju S."/>
            <person name="Secka A."/>
            <person name="Antonio M."/>
            <person name="Oren A."/>
            <person name="Chaudhuri R.R."/>
            <person name="La Ragione R."/>
            <person name="Hildebrand F."/>
            <person name="Pallen M.J."/>
        </authorList>
    </citation>
    <scope>NUCLEOTIDE SEQUENCE</scope>
    <source>
        <strain evidence="2">ChiSjej2B20-13462</strain>
    </source>
</reference>
<feature type="transmembrane region" description="Helical" evidence="1">
    <location>
        <begin position="173"/>
        <end position="199"/>
    </location>
</feature>
<protein>
    <submittedName>
        <fullName evidence="2">DUF624 domain-containing protein</fullName>
    </submittedName>
</protein>